<accession>A0ACB9IA89</accession>
<sequence length="1037" mass="117315">MASSDEEGEILPECVTDYHVVNSHDKLISFSLLPLHWSGHEDVIGNGDVSVAFLLGAADGGLQLVYKEVIGWKLELTDAVPEVYMLSKGKTWIQLQKPRKGYEYIIKSVLIVARCLHFAKRNLQAARNEISSYVLKTLSSGDLIGPLEKRLSDHLPLIRSAMANDEDLAKSKYLKAFLMEIDNHGRSETLHEVNSNTFSYFSDNPETNKSEFIVSDEDDEDEDEPEGVFDSVCAFCDNGGDVLPCEGQCMRSFHPTVEAGVDTCCESLGFENAAQYEAVATFLCDNCKHQKHQCFVCGDLGSSDKSSSAEVFPCVSATCGHFYHPECVANLLCPTDETLASQLKNQIAAGKSFTCPIHKCHRCQGGENRDDPEFQFAVCRRCPKAYHRRCLPKKIAFKGSADGTIQQRAWDDLLPKRILMYCMKHEIIPDIWTPKRNHICFPSIVWKRNQEGRRTEMMSERRSNAFGNFIVIDTEKMPKVVERQFDRVTYGDTASKKGKSSTMHKMTSSFEDNKSIPKSLEQPSNIIQIKSPNKDIHKEQRFTSKPVKKMEVTTPPKADAEMKTKILKLMKDTTSSFDFEEYIEEKRRRCTHKIYFPQHGLDKTITIGKVEASVKAAKAALKKLDDGVSVEDAKAVCEPHVLNQLIRWKKKLSVFLSPFLIGPRYTSFGRHFTKVDKLKEIVDRLHWYVEDGDTIVDFCCGSNDFSCFMKEKLDNTGKKCKFKNYDLITPKNTFNFEKRDWFTVPLEALPDGSSLVMGLNPPFGVEASLANKFIDHALKFKPKLLVLIVPEETIRLDRKTTPYDLIWEEHDMLSGKAFYLPGSIDIKNQPLDQWNIKPPPLSLWSRSDWTAKHVEVAEKHGHREQKQTTPHQEALRAVSDYLMEGNHDCFGDFSNIMTDYPDITTLLDDVPEEETDATQLNCETTNMTSDTLDDLVNMDLSSPVSSSNNTRSEPIRLSPPCIQPGPHPGFGPPHYANTSDPYGPGAQFFYPQPGHYANYDYPKYSYPGSSSNYGQPDFTSEECIWPPGTTPSDHRYN</sequence>
<evidence type="ECO:0000313" key="2">
    <source>
        <dbReference type="Proteomes" id="UP001056120"/>
    </source>
</evidence>
<comment type="caution">
    <text evidence="1">The sequence shown here is derived from an EMBL/GenBank/DDBJ whole genome shotgun (WGS) entry which is preliminary data.</text>
</comment>
<protein>
    <submittedName>
        <fullName evidence="1">Uncharacterized protein</fullName>
    </submittedName>
</protein>
<evidence type="ECO:0000313" key="1">
    <source>
        <dbReference type="EMBL" id="KAI3804915.1"/>
    </source>
</evidence>
<reference evidence="1 2" key="2">
    <citation type="journal article" date="2022" name="Mol. Ecol. Resour.">
        <title>The genomes of chicory, endive, great burdock and yacon provide insights into Asteraceae paleo-polyploidization history and plant inulin production.</title>
        <authorList>
            <person name="Fan W."/>
            <person name="Wang S."/>
            <person name="Wang H."/>
            <person name="Wang A."/>
            <person name="Jiang F."/>
            <person name="Liu H."/>
            <person name="Zhao H."/>
            <person name="Xu D."/>
            <person name="Zhang Y."/>
        </authorList>
    </citation>
    <scope>NUCLEOTIDE SEQUENCE [LARGE SCALE GENOMIC DNA]</scope>
    <source>
        <strain evidence="2">cv. Yunnan</strain>
        <tissue evidence="1">Leaves</tissue>
    </source>
</reference>
<dbReference type="Proteomes" id="UP001056120">
    <property type="component" value="Linkage Group LG09"/>
</dbReference>
<name>A0ACB9IA89_9ASTR</name>
<reference evidence="2" key="1">
    <citation type="journal article" date="2022" name="Mol. Ecol. Resour.">
        <title>The genomes of chicory, endive, great burdock and yacon provide insights into Asteraceae palaeo-polyploidization history and plant inulin production.</title>
        <authorList>
            <person name="Fan W."/>
            <person name="Wang S."/>
            <person name="Wang H."/>
            <person name="Wang A."/>
            <person name="Jiang F."/>
            <person name="Liu H."/>
            <person name="Zhao H."/>
            <person name="Xu D."/>
            <person name="Zhang Y."/>
        </authorList>
    </citation>
    <scope>NUCLEOTIDE SEQUENCE [LARGE SCALE GENOMIC DNA]</scope>
    <source>
        <strain evidence="2">cv. Yunnan</strain>
    </source>
</reference>
<organism evidence="1 2">
    <name type="scientific">Smallanthus sonchifolius</name>
    <dbReference type="NCBI Taxonomy" id="185202"/>
    <lineage>
        <taxon>Eukaryota</taxon>
        <taxon>Viridiplantae</taxon>
        <taxon>Streptophyta</taxon>
        <taxon>Embryophyta</taxon>
        <taxon>Tracheophyta</taxon>
        <taxon>Spermatophyta</taxon>
        <taxon>Magnoliopsida</taxon>
        <taxon>eudicotyledons</taxon>
        <taxon>Gunneridae</taxon>
        <taxon>Pentapetalae</taxon>
        <taxon>asterids</taxon>
        <taxon>campanulids</taxon>
        <taxon>Asterales</taxon>
        <taxon>Asteraceae</taxon>
        <taxon>Asteroideae</taxon>
        <taxon>Heliantheae alliance</taxon>
        <taxon>Millerieae</taxon>
        <taxon>Smallanthus</taxon>
    </lineage>
</organism>
<gene>
    <name evidence="1" type="ORF">L1987_26795</name>
</gene>
<keyword evidence="2" id="KW-1185">Reference proteome</keyword>
<proteinExistence type="predicted"/>
<dbReference type="EMBL" id="CM042026">
    <property type="protein sequence ID" value="KAI3804915.1"/>
    <property type="molecule type" value="Genomic_DNA"/>
</dbReference>